<dbReference type="Pfam" id="PF10387">
    <property type="entry name" value="DUF2442"/>
    <property type="match status" value="1"/>
</dbReference>
<dbReference type="EMBL" id="BMJJ01000001">
    <property type="protein sequence ID" value="GGD02582.1"/>
    <property type="molecule type" value="Genomic_DNA"/>
</dbReference>
<dbReference type="Gene3D" id="3.30.2020.40">
    <property type="entry name" value="Uncharacterised protein PF10387, DUF2442"/>
    <property type="match status" value="1"/>
</dbReference>
<comment type="caution">
    <text evidence="2">The sequence shown here is derived from an EMBL/GenBank/DDBJ whole genome shotgun (WGS) entry which is preliminary data.</text>
</comment>
<evidence type="ECO:0008006" key="4">
    <source>
        <dbReference type="Google" id="ProtNLM"/>
    </source>
</evidence>
<keyword evidence="3" id="KW-1185">Reference proteome</keyword>
<name>A0A916V1K5_9HYPH</name>
<reference evidence="2" key="1">
    <citation type="journal article" date="2014" name="Int. J. Syst. Evol. Microbiol.">
        <title>Complete genome sequence of Corynebacterium casei LMG S-19264T (=DSM 44701T), isolated from a smear-ripened cheese.</title>
        <authorList>
            <consortium name="US DOE Joint Genome Institute (JGI-PGF)"/>
            <person name="Walter F."/>
            <person name="Albersmeier A."/>
            <person name="Kalinowski J."/>
            <person name="Ruckert C."/>
        </authorList>
    </citation>
    <scope>NUCLEOTIDE SEQUENCE</scope>
    <source>
        <strain evidence="2">CGMCC 1.15493</strain>
    </source>
</reference>
<dbReference type="AlphaFoldDB" id="A0A916V1K5"/>
<evidence type="ECO:0000313" key="2">
    <source>
        <dbReference type="EMBL" id="GGD02582.1"/>
    </source>
</evidence>
<dbReference type="Proteomes" id="UP000613160">
    <property type="component" value="Unassembled WGS sequence"/>
</dbReference>
<accession>A0A916V1K5</accession>
<reference evidence="2" key="2">
    <citation type="submission" date="2020-09" db="EMBL/GenBank/DDBJ databases">
        <authorList>
            <person name="Sun Q."/>
            <person name="Zhou Y."/>
        </authorList>
    </citation>
    <scope>NUCLEOTIDE SEQUENCE</scope>
    <source>
        <strain evidence="2">CGMCC 1.15493</strain>
    </source>
</reference>
<proteinExistence type="predicted"/>
<dbReference type="RefSeq" id="WP_188848606.1">
    <property type="nucleotide sequence ID" value="NZ_BMJJ01000001.1"/>
</dbReference>
<evidence type="ECO:0000256" key="1">
    <source>
        <dbReference type="SAM" id="MobiDB-lite"/>
    </source>
</evidence>
<feature type="region of interest" description="Disordered" evidence="1">
    <location>
        <begin position="104"/>
        <end position="133"/>
    </location>
</feature>
<gene>
    <name evidence="2" type="ORF">GCM10011335_01610</name>
</gene>
<evidence type="ECO:0000313" key="3">
    <source>
        <dbReference type="Proteomes" id="UP000613160"/>
    </source>
</evidence>
<organism evidence="2 3">
    <name type="scientific">Aureimonas glaciei</name>
    <dbReference type="NCBI Taxonomy" id="1776957"/>
    <lineage>
        <taxon>Bacteria</taxon>
        <taxon>Pseudomonadati</taxon>
        <taxon>Pseudomonadota</taxon>
        <taxon>Alphaproteobacteria</taxon>
        <taxon>Hyphomicrobiales</taxon>
        <taxon>Aurantimonadaceae</taxon>
        <taxon>Aureimonas</taxon>
    </lineage>
</organism>
<sequence length="133" mass="13967">MAEFTVTDAMIEAARAAGSASGQPVPISARFDRNSGRIVVEFANGSGFMVPARALEGLEDATDDELDEVELLGQTGLHWESRDVDFRIAGLMAGIFGTARFMGRKGGQATSDAKGAAARRNGLKGGRPQKALP</sequence>
<dbReference type="InterPro" id="IPR018841">
    <property type="entry name" value="DUF2442"/>
</dbReference>
<protein>
    <recommendedName>
        <fullName evidence="4">DUF2442 domain-containing protein</fullName>
    </recommendedName>
</protein>